<dbReference type="EMBL" id="LK052902">
    <property type="protein sequence ID" value="CDR45201.1"/>
    <property type="molecule type" value="Genomic_DNA"/>
</dbReference>
<keyword evidence="2" id="KW-0472">Membrane</keyword>
<evidence type="ECO:0000313" key="3">
    <source>
        <dbReference type="EMBL" id="CDR45201.1"/>
    </source>
</evidence>
<proteinExistence type="predicted"/>
<reference evidence="3" key="1">
    <citation type="journal article" date="2014" name="Genome Announc.">
        <title>Genome sequence of the yeast Cyberlindnera fabianii (Hansenula fabianii).</title>
        <authorList>
            <person name="Freel K.C."/>
            <person name="Sarilar V."/>
            <person name="Neuveglise C."/>
            <person name="Devillers H."/>
            <person name="Friedrich A."/>
            <person name="Schacherer J."/>
        </authorList>
    </citation>
    <scope>NUCLEOTIDE SEQUENCE</scope>
    <source>
        <strain evidence="3">YJS4271</strain>
    </source>
</reference>
<dbReference type="AlphaFoldDB" id="A0A061B742"/>
<keyword evidence="2" id="KW-1133">Transmembrane helix</keyword>
<name>A0A061B742_CYBFA</name>
<accession>A0A061B742</accession>
<feature type="region of interest" description="Disordered" evidence="1">
    <location>
        <begin position="273"/>
        <end position="293"/>
    </location>
</feature>
<sequence length="367" mass="42581">MTEYKKLTSTINGHHGAQNNLEESVSSLLESESLMLPDENKTAKSLYRKCAKLFINRKFVESVRNIQQLADVSVKLFDQSKIEEELFVNIWSLYFNLLDIILNKDEGSVPKETKDELEAVLLSDELFDTLLGLNSIVSPKLVLLLTLIKMNNDKSDLAKLRQFVELYFVHASPTFHESETALEAYYDLLDVYHLHLLVKLGKAEESEYLIRSNPLIRDPELMVEKLHKARKEIEEEKKRKAELQKKKELAAQKRREQRASQLAKEKLHDEIEKAKQQSIEKSHKRHVQKRPEGKEKVADLTVIDVIKRRLRALNNTSALVVVFSILSFIFFLQNNRFLMNARVRQTLQAFWSKLAATAQMALRVTYM</sequence>
<gene>
    <name evidence="3" type="ORF">CYFA0S_17e00100g</name>
</gene>
<organism evidence="3">
    <name type="scientific">Cyberlindnera fabianii</name>
    <name type="common">Yeast</name>
    <name type="synonym">Hansenula fabianii</name>
    <dbReference type="NCBI Taxonomy" id="36022"/>
    <lineage>
        <taxon>Eukaryota</taxon>
        <taxon>Fungi</taxon>
        <taxon>Dikarya</taxon>
        <taxon>Ascomycota</taxon>
        <taxon>Saccharomycotina</taxon>
        <taxon>Saccharomycetes</taxon>
        <taxon>Phaffomycetales</taxon>
        <taxon>Phaffomycetaceae</taxon>
        <taxon>Cyberlindnera</taxon>
    </lineage>
</organism>
<feature type="transmembrane region" description="Helical" evidence="2">
    <location>
        <begin position="312"/>
        <end position="332"/>
    </location>
</feature>
<keyword evidence="2" id="KW-0812">Transmembrane</keyword>
<feature type="region of interest" description="Disordered" evidence="1">
    <location>
        <begin position="236"/>
        <end position="255"/>
    </location>
</feature>
<protein>
    <submittedName>
        <fullName evidence="3">CYFA0S17e00100g1_1</fullName>
    </submittedName>
</protein>
<dbReference type="VEuPathDB" id="FungiDB:BON22_1451"/>
<evidence type="ECO:0000256" key="2">
    <source>
        <dbReference type="SAM" id="Phobius"/>
    </source>
</evidence>
<dbReference type="OrthoDB" id="3981028at2759"/>
<evidence type="ECO:0000256" key="1">
    <source>
        <dbReference type="SAM" id="MobiDB-lite"/>
    </source>
</evidence>